<dbReference type="SUPFAM" id="SSF47240">
    <property type="entry name" value="Ferritin-like"/>
    <property type="match status" value="1"/>
</dbReference>
<evidence type="ECO:0000313" key="2">
    <source>
        <dbReference type="Proteomes" id="UP001596270"/>
    </source>
</evidence>
<evidence type="ECO:0000313" key="1">
    <source>
        <dbReference type="EMBL" id="MFC6281872.1"/>
    </source>
</evidence>
<evidence type="ECO:0008006" key="3">
    <source>
        <dbReference type="Google" id="ProtNLM"/>
    </source>
</evidence>
<dbReference type="Proteomes" id="UP001596270">
    <property type="component" value="Unassembled WGS sequence"/>
</dbReference>
<reference evidence="2" key="1">
    <citation type="journal article" date="2019" name="Int. J. Syst. Evol. Microbiol.">
        <title>The Global Catalogue of Microorganisms (GCM) 10K type strain sequencing project: providing services to taxonomists for standard genome sequencing and annotation.</title>
        <authorList>
            <consortium name="The Broad Institute Genomics Platform"/>
            <consortium name="The Broad Institute Genome Sequencing Center for Infectious Disease"/>
            <person name="Wu L."/>
            <person name="Ma J."/>
        </authorList>
    </citation>
    <scope>NUCLEOTIDE SEQUENCE [LARGE SCALE GENOMIC DNA]</scope>
    <source>
        <strain evidence="2">CCUG 39402</strain>
    </source>
</reference>
<organism evidence="1 2">
    <name type="scientific">Polaromonas aquatica</name>
    <dbReference type="NCBI Taxonomy" id="332657"/>
    <lineage>
        <taxon>Bacteria</taxon>
        <taxon>Pseudomonadati</taxon>
        <taxon>Pseudomonadota</taxon>
        <taxon>Betaproteobacteria</taxon>
        <taxon>Burkholderiales</taxon>
        <taxon>Comamonadaceae</taxon>
        <taxon>Polaromonas</taxon>
    </lineage>
</organism>
<keyword evidence="2" id="KW-1185">Reference proteome</keyword>
<proteinExistence type="predicted"/>
<comment type="caution">
    <text evidence="1">The sequence shown here is derived from an EMBL/GenBank/DDBJ whole genome shotgun (WGS) entry which is preliminary data.</text>
</comment>
<dbReference type="RefSeq" id="WP_371438529.1">
    <property type="nucleotide sequence ID" value="NZ_JBHSRS010000018.1"/>
</dbReference>
<accession>A0ABW1TYJ2</accession>
<dbReference type="EMBL" id="JBHSRS010000018">
    <property type="protein sequence ID" value="MFC6281872.1"/>
    <property type="molecule type" value="Genomic_DNA"/>
</dbReference>
<protein>
    <recommendedName>
        <fullName evidence="3">Ferritin-like domain-containing protein</fullName>
    </recommendedName>
</protein>
<gene>
    <name evidence="1" type="ORF">ACFQND_11570</name>
</gene>
<name>A0ABW1TYJ2_9BURK</name>
<dbReference type="InterPro" id="IPR009078">
    <property type="entry name" value="Ferritin-like_SF"/>
</dbReference>
<sequence>MQSTDSSRMSPQRTSINVERRFPLDLRQSDQAIRELYEDAKCGRWKPDVDIPWEKFNASAYDAATMDAARKVWSRRAWLEYTGLAETPALIIRFCLELDREADPKYFLTVRNTEEAWHVESFHRYAEACGGYLEAPVNPQWQPLFNRGFHRDALDSKRSLDGHVLTHCLFGDGLECALATAWHANTREVVAKELLKRCAEDRERHARFGWLYIERRAALMSDEERATATQMLVSHLEQVELAGAHCVGLATTIDASADVLDTDLVASAGMGAVTAQEEVAIFTQYLASCRERLGTIGIHLPLLTHSTLGKI</sequence>